<sequence length="208" mass="23125">MFNTTRWNRIRYGLYSPFYDAVADRAFRKARQVSLEQVDWQPGMRVLLVGAGTGLDLPWLPRDVELHATDLSPAMVKRLEARAEHLGMDVVCRVMDAEALDYPDGHFDVVIMHLILAVMPHPEEGLAEAHRVLNDAGQLCVMDKFQADERPAGVARRALNALTSAIATDITRQARPLLEAAGFTVTLDRPVLMGSLFRTLLAHKAPGD</sequence>
<dbReference type="Proteomes" id="UP000814385">
    <property type="component" value="Unassembled WGS sequence"/>
</dbReference>
<gene>
    <name evidence="2" type="ORF">HOP52_12140</name>
</gene>
<dbReference type="CDD" id="cd02440">
    <property type="entry name" value="AdoMet_MTases"/>
    <property type="match status" value="1"/>
</dbReference>
<evidence type="ECO:0000313" key="3">
    <source>
        <dbReference type="Proteomes" id="UP000814385"/>
    </source>
</evidence>
<organism evidence="2 3">
    <name type="scientific">Billgrantia campisalis</name>
    <dbReference type="NCBI Taxonomy" id="74661"/>
    <lineage>
        <taxon>Bacteria</taxon>
        <taxon>Pseudomonadati</taxon>
        <taxon>Pseudomonadota</taxon>
        <taxon>Gammaproteobacteria</taxon>
        <taxon>Oceanospirillales</taxon>
        <taxon>Halomonadaceae</taxon>
        <taxon>Billgrantia</taxon>
    </lineage>
</organism>
<comment type="caution">
    <text evidence="2">The sequence shown here is derived from an EMBL/GenBank/DDBJ whole genome shotgun (WGS) entry which is preliminary data.</text>
</comment>
<dbReference type="GO" id="GO:0008168">
    <property type="term" value="F:methyltransferase activity"/>
    <property type="evidence" value="ECO:0007669"/>
    <property type="project" value="UniProtKB-KW"/>
</dbReference>
<dbReference type="PANTHER" id="PTHR45036:SF1">
    <property type="entry name" value="METHYLTRANSFERASE LIKE 7A"/>
    <property type="match status" value="1"/>
</dbReference>
<dbReference type="InterPro" id="IPR013216">
    <property type="entry name" value="Methyltransf_11"/>
</dbReference>
<dbReference type="EMBL" id="JABFUC010000009">
    <property type="protein sequence ID" value="MCG6658503.1"/>
    <property type="molecule type" value="Genomic_DNA"/>
</dbReference>
<keyword evidence="2" id="KW-0489">Methyltransferase</keyword>
<feature type="domain" description="Methyltransferase type 11" evidence="1">
    <location>
        <begin position="48"/>
        <end position="140"/>
    </location>
</feature>
<keyword evidence="2" id="KW-0808">Transferase</keyword>
<dbReference type="RefSeq" id="WP_238977651.1">
    <property type="nucleotide sequence ID" value="NZ_JABFUC010000009.1"/>
</dbReference>
<dbReference type="GO" id="GO:0032259">
    <property type="term" value="P:methylation"/>
    <property type="evidence" value="ECO:0007669"/>
    <property type="project" value="UniProtKB-KW"/>
</dbReference>
<name>A0ABS9P9R0_9GAMM</name>
<dbReference type="InterPro" id="IPR052356">
    <property type="entry name" value="Thiol_S-MT"/>
</dbReference>
<evidence type="ECO:0000259" key="1">
    <source>
        <dbReference type="Pfam" id="PF08241"/>
    </source>
</evidence>
<dbReference type="Gene3D" id="3.40.50.150">
    <property type="entry name" value="Vaccinia Virus protein VP39"/>
    <property type="match status" value="1"/>
</dbReference>
<evidence type="ECO:0000313" key="2">
    <source>
        <dbReference type="EMBL" id="MCG6658503.1"/>
    </source>
</evidence>
<keyword evidence="3" id="KW-1185">Reference proteome</keyword>
<dbReference type="InterPro" id="IPR029063">
    <property type="entry name" value="SAM-dependent_MTases_sf"/>
</dbReference>
<accession>A0ABS9P9R0</accession>
<protein>
    <submittedName>
        <fullName evidence="2">Methyltransferase domain-containing protein</fullName>
    </submittedName>
</protein>
<dbReference type="SUPFAM" id="SSF53335">
    <property type="entry name" value="S-adenosyl-L-methionine-dependent methyltransferases"/>
    <property type="match status" value="1"/>
</dbReference>
<reference evidence="2 3" key="1">
    <citation type="submission" date="2020-05" db="EMBL/GenBank/DDBJ databases">
        <title>Comparative genomic analysis of denitrifying bacteria from Halomonas genus.</title>
        <authorList>
            <person name="Wang L."/>
            <person name="Shao Z."/>
        </authorList>
    </citation>
    <scope>NUCLEOTIDE SEQUENCE [LARGE SCALE GENOMIC DNA]</scope>
    <source>
        <strain evidence="2 3">A4</strain>
    </source>
</reference>
<proteinExistence type="predicted"/>
<dbReference type="Pfam" id="PF08241">
    <property type="entry name" value="Methyltransf_11"/>
    <property type="match status" value="1"/>
</dbReference>
<dbReference type="PANTHER" id="PTHR45036">
    <property type="entry name" value="METHYLTRANSFERASE LIKE 7B"/>
    <property type="match status" value="1"/>
</dbReference>